<dbReference type="Ensembl" id="ENSCCRT00015045728.1">
    <property type="protein sequence ID" value="ENSCCRP00015044230.1"/>
    <property type="gene ID" value="ENSCCRG00015018341.1"/>
</dbReference>
<evidence type="ECO:0008006" key="3">
    <source>
        <dbReference type="Google" id="ProtNLM"/>
    </source>
</evidence>
<name>A0A8C1Z0P2_CYPCA</name>
<dbReference type="AlphaFoldDB" id="A0A8C1Z0P2"/>
<evidence type="ECO:0000313" key="1">
    <source>
        <dbReference type="Ensembl" id="ENSCCRP00015044230.1"/>
    </source>
</evidence>
<organism evidence="1 2">
    <name type="scientific">Cyprinus carpio</name>
    <name type="common">Common carp</name>
    <dbReference type="NCBI Taxonomy" id="7962"/>
    <lineage>
        <taxon>Eukaryota</taxon>
        <taxon>Metazoa</taxon>
        <taxon>Chordata</taxon>
        <taxon>Craniata</taxon>
        <taxon>Vertebrata</taxon>
        <taxon>Euteleostomi</taxon>
        <taxon>Actinopterygii</taxon>
        <taxon>Neopterygii</taxon>
        <taxon>Teleostei</taxon>
        <taxon>Ostariophysi</taxon>
        <taxon>Cypriniformes</taxon>
        <taxon>Cyprinidae</taxon>
        <taxon>Cyprininae</taxon>
        <taxon>Cyprinus</taxon>
    </lineage>
</organism>
<sequence>MYNEVFKAIMSMSNGKAPGPDGIIIEMIKVALHTLCPIMLSLYNKILETGDFPESWCEAVICHLYKNGDKNYVENYRGISLLNVFIDFSKNILNCVPKTNKAFTGLELHGGK</sequence>
<dbReference type="PANTHER" id="PTHR19446">
    <property type="entry name" value="REVERSE TRANSCRIPTASES"/>
    <property type="match status" value="1"/>
</dbReference>
<proteinExistence type="predicted"/>
<accession>A0A8C1Z0P2</accession>
<reference evidence="1" key="1">
    <citation type="submission" date="2025-08" db="UniProtKB">
        <authorList>
            <consortium name="Ensembl"/>
        </authorList>
    </citation>
    <scope>IDENTIFICATION</scope>
</reference>
<evidence type="ECO:0000313" key="2">
    <source>
        <dbReference type="Proteomes" id="UP000694700"/>
    </source>
</evidence>
<protein>
    <recommendedName>
        <fullName evidence="3">Reverse transcriptase</fullName>
    </recommendedName>
</protein>
<dbReference type="Proteomes" id="UP000694700">
    <property type="component" value="Unplaced"/>
</dbReference>